<gene>
    <name evidence="2" type="ORF">M427DRAFT_63628</name>
</gene>
<dbReference type="PANTHER" id="PTHR21037">
    <property type="entry name" value="39S RIBOSOMAL PROTEIN L14, MITOCHONDRIAL"/>
    <property type="match status" value="1"/>
</dbReference>
<dbReference type="Pfam" id="PF17653">
    <property type="entry name" value="DUF5522"/>
    <property type="match status" value="1"/>
</dbReference>
<dbReference type="AlphaFoldDB" id="A0A138ZYY9"/>
<evidence type="ECO:0000313" key="3">
    <source>
        <dbReference type="Proteomes" id="UP000070544"/>
    </source>
</evidence>
<organism evidence="2 3">
    <name type="scientific">Gonapodya prolifera (strain JEL478)</name>
    <name type="common">Monoblepharis prolifera</name>
    <dbReference type="NCBI Taxonomy" id="1344416"/>
    <lineage>
        <taxon>Eukaryota</taxon>
        <taxon>Fungi</taxon>
        <taxon>Fungi incertae sedis</taxon>
        <taxon>Chytridiomycota</taxon>
        <taxon>Chytridiomycota incertae sedis</taxon>
        <taxon>Monoblepharidomycetes</taxon>
        <taxon>Monoblepharidales</taxon>
        <taxon>Gonapodyaceae</taxon>
        <taxon>Gonapodya</taxon>
    </lineage>
</organism>
<feature type="compositionally biased region" description="Pro residues" evidence="1">
    <location>
        <begin position="15"/>
        <end position="31"/>
    </location>
</feature>
<proteinExistence type="predicted"/>
<dbReference type="Proteomes" id="UP000070544">
    <property type="component" value="Unassembled WGS sequence"/>
</dbReference>
<keyword evidence="3" id="KW-1185">Reference proteome</keyword>
<feature type="region of interest" description="Disordered" evidence="1">
    <location>
        <begin position="1"/>
        <end position="32"/>
    </location>
</feature>
<accession>A0A138ZYY9</accession>
<evidence type="ECO:0000256" key="1">
    <source>
        <dbReference type="SAM" id="MobiDB-lite"/>
    </source>
</evidence>
<dbReference type="OrthoDB" id="274765at2759"/>
<dbReference type="PANTHER" id="PTHR21037:SF2">
    <property type="entry name" value="SIMILAR TO NOVEL PROTEIN"/>
    <property type="match status" value="1"/>
</dbReference>
<sequence length="105" mass="11543">MSQSAIPDQSEPEVSTPPPVPVPAGPSPAALPPEIEELHRCAVEKGDRTYTDPATGYMVFTALSHRDRGYCCGNTCRHCPFEYENVGRKGKNMIRRDKEAKKAVV</sequence>
<name>A0A138ZYY9_GONPJ</name>
<evidence type="ECO:0000313" key="2">
    <source>
        <dbReference type="EMBL" id="KXS09726.1"/>
    </source>
</evidence>
<reference evidence="2 3" key="1">
    <citation type="journal article" date="2015" name="Genome Biol. Evol.">
        <title>Phylogenomic analyses indicate that early fungi evolved digesting cell walls of algal ancestors of land plants.</title>
        <authorList>
            <person name="Chang Y."/>
            <person name="Wang S."/>
            <person name="Sekimoto S."/>
            <person name="Aerts A.L."/>
            <person name="Choi C."/>
            <person name="Clum A."/>
            <person name="LaButti K.M."/>
            <person name="Lindquist E.A."/>
            <person name="Yee Ngan C."/>
            <person name="Ohm R.A."/>
            <person name="Salamov A.A."/>
            <person name="Grigoriev I.V."/>
            <person name="Spatafora J.W."/>
            <person name="Berbee M.L."/>
        </authorList>
    </citation>
    <scope>NUCLEOTIDE SEQUENCE [LARGE SCALE GENOMIC DNA]</scope>
    <source>
        <strain evidence="2 3">JEL478</strain>
    </source>
</reference>
<dbReference type="EMBL" id="KQ965852">
    <property type="protein sequence ID" value="KXS09726.1"/>
    <property type="molecule type" value="Genomic_DNA"/>
</dbReference>
<dbReference type="InterPro" id="IPR040807">
    <property type="entry name" value="DUF5522"/>
</dbReference>
<protein>
    <submittedName>
        <fullName evidence="2">Uncharacterized protein</fullName>
    </submittedName>
</protein>